<evidence type="ECO:0000313" key="1">
    <source>
        <dbReference type="EnsemblMetazoa" id="ACHR008039-PA"/>
    </source>
</evidence>
<dbReference type="PANTHER" id="PTHR33053:SF9">
    <property type="entry name" value="AGAP000105-PA"/>
    <property type="match status" value="1"/>
</dbReference>
<reference evidence="2" key="1">
    <citation type="submission" date="2013-03" db="EMBL/GenBank/DDBJ databases">
        <title>The Genome Sequence of Anopheles christyi ACHKN1017.</title>
        <authorList>
            <consortium name="The Broad Institute Genomics Platform"/>
            <person name="Neafsey D.E."/>
            <person name="Besansky N."/>
            <person name="Walker B."/>
            <person name="Young S.K."/>
            <person name="Zeng Q."/>
            <person name="Gargeya S."/>
            <person name="Fitzgerald M."/>
            <person name="Haas B."/>
            <person name="Abouelleil A."/>
            <person name="Allen A.W."/>
            <person name="Alvarado L."/>
            <person name="Arachchi H.M."/>
            <person name="Berlin A.M."/>
            <person name="Chapman S.B."/>
            <person name="Gainer-Dewar J."/>
            <person name="Goldberg J."/>
            <person name="Griggs A."/>
            <person name="Gujja S."/>
            <person name="Hansen M."/>
            <person name="Howarth C."/>
            <person name="Imamovic A."/>
            <person name="Ireland A."/>
            <person name="Larimer J."/>
            <person name="McCowan C."/>
            <person name="Murphy C."/>
            <person name="Pearson M."/>
            <person name="Poon T.W."/>
            <person name="Priest M."/>
            <person name="Roberts A."/>
            <person name="Saif S."/>
            <person name="Shea T."/>
            <person name="Sisk P."/>
            <person name="Sykes S."/>
            <person name="Wortman J."/>
            <person name="Nusbaum C."/>
            <person name="Birren B."/>
        </authorList>
    </citation>
    <scope>NUCLEOTIDE SEQUENCE [LARGE SCALE GENOMIC DNA]</scope>
    <source>
        <strain evidence="2">ACHKN1017</strain>
    </source>
</reference>
<dbReference type="VEuPathDB" id="VectorBase:ACHR008039"/>
<dbReference type="EnsemblMetazoa" id="ACHR008039-RA">
    <property type="protein sequence ID" value="ACHR008039-PA"/>
    <property type="gene ID" value="ACHR008039"/>
</dbReference>
<name>A0A182KBA2_9DIPT</name>
<dbReference type="Proteomes" id="UP000075881">
    <property type="component" value="Unassembled WGS sequence"/>
</dbReference>
<dbReference type="PANTHER" id="PTHR33053">
    <property type="entry name" value="PROTEIN, PUTATIVE-RELATED"/>
    <property type="match status" value="1"/>
</dbReference>
<reference evidence="1" key="2">
    <citation type="submission" date="2020-05" db="UniProtKB">
        <authorList>
            <consortium name="EnsemblMetazoa"/>
        </authorList>
    </citation>
    <scope>IDENTIFICATION</scope>
    <source>
        <strain evidence="1">ACHKN1017</strain>
    </source>
</reference>
<keyword evidence="2" id="KW-1185">Reference proteome</keyword>
<evidence type="ECO:0000313" key="2">
    <source>
        <dbReference type="Proteomes" id="UP000075881"/>
    </source>
</evidence>
<protein>
    <submittedName>
        <fullName evidence="1">Uncharacterized protein</fullName>
    </submittedName>
</protein>
<sequence length="154" mass="17624">MLARIVRFGINKMCEFPNLTDALQEDEPEEEWLEEWLNETDEDVADEKQHVDVGDAQENMLSRKLRINTMPAMEKFSLNLFVDGLPLHNSGPTQLWPIMVQIHELHEAPVLALGIFCGSSKPDNVEDYLRPLLTDLIPVLQESFVVHQRSSKVS</sequence>
<accession>A0A182KBA2</accession>
<proteinExistence type="predicted"/>
<organism evidence="1 2">
    <name type="scientific">Anopheles christyi</name>
    <dbReference type="NCBI Taxonomy" id="43041"/>
    <lineage>
        <taxon>Eukaryota</taxon>
        <taxon>Metazoa</taxon>
        <taxon>Ecdysozoa</taxon>
        <taxon>Arthropoda</taxon>
        <taxon>Hexapoda</taxon>
        <taxon>Insecta</taxon>
        <taxon>Pterygota</taxon>
        <taxon>Neoptera</taxon>
        <taxon>Endopterygota</taxon>
        <taxon>Diptera</taxon>
        <taxon>Nematocera</taxon>
        <taxon>Culicoidea</taxon>
        <taxon>Culicidae</taxon>
        <taxon>Anophelinae</taxon>
        <taxon>Anopheles</taxon>
    </lineage>
</organism>
<dbReference type="AlphaFoldDB" id="A0A182KBA2"/>